<evidence type="ECO:0000256" key="1">
    <source>
        <dbReference type="SAM" id="Phobius"/>
    </source>
</evidence>
<keyword evidence="1" id="KW-0812">Transmembrane</keyword>
<proteinExistence type="predicted"/>
<dbReference type="WBParaSite" id="SVE_0328100.1">
    <property type="protein sequence ID" value="SVE_0328100.1"/>
    <property type="gene ID" value="SVE_0328100"/>
</dbReference>
<accession>A0A0K0F398</accession>
<protein>
    <submittedName>
        <fullName evidence="3">G_PROTEIN_RECEP_F1_2 domain-containing protein</fullName>
    </submittedName>
</protein>
<evidence type="ECO:0000313" key="3">
    <source>
        <dbReference type="WBParaSite" id="SVE_0328100.1"/>
    </source>
</evidence>
<keyword evidence="1" id="KW-1133">Transmembrane helix</keyword>
<keyword evidence="2" id="KW-1185">Reference proteome</keyword>
<name>A0A0K0F398_STRVS</name>
<dbReference type="Proteomes" id="UP000035680">
    <property type="component" value="Unassembled WGS sequence"/>
</dbReference>
<feature type="transmembrane region" description="Helical" evidence="1">
    <location>
        <begin position="44"/>
        <end position="65"/>
    </location>
</feature>
<organism evidence="2 3">
    <name type="scientific">Strongyloides venezuelensis</name>
    <name type="common">Threadworm</name>
    <dbReference type="NCBI Taxonomy" id="75913"/>
    <lineage>
        <taxon>Eukaryota</taxon>
        <taxon>Metazoa</taxon>
        <taxon>Ecdysozoa</taxon>
        <taxon>Nematoda</taxon>
        <taxon>Chromadorea</taxon>
        <taxon>Rhabditida</taxon>
        <taxon>Tylenchina</taxon>
        <taxon>Panagrolaimomorpha</taxon>
        <taxon>Strongyloidoidea</taxon>
        <taxon>Strongyloididae</taxon>
        <taxon>Strongyloides</taxon>
    </lineage>
</organism>
<feature type="transmembrane region" description="Helical" evidence="1">
    <location>
        <begin position="127"/>
        <end position="145"/>
    </location>
</feature>
<keyword evidence="1" id="KW-0472">Membrane</keyword>
<reference evidence="2" key="1">
    <citation type="submission" date="2014-07" db="EMBL/GenBank/DDBJ databases">
        <authorList>
            <person name="Martin A.A"/>
            <person name="De Silva N."/>
        </authorList>
    </citation>
    <scope>NUCLEOTIDE SEQUENCE</scope>
</reference>
<sequence>MSLLSPIYCSLPYNFDYGSMYYSDGKTGRFKCIYLFDCAEKKHFLIYTSLMHSVVVISMIFTIIITCKIKQISKTSDKFFATSIKKRNKEKRMTYYLIVLGILPFFLLIQDYFFYIDTRINGYDESIRYILVGFDPIICILWILIRGLSIISLSKILRDAVCKTLKLDIAYKKLFRKNVVAPSSQNLNIIQNTDHGTKKKIII</sequence>
<feature type="transmembrane region" description="Helical" evidence="1">
    <location>
        <begin position="95"/>
        <end position="115"/>
    </location>
</feature>
<reference evidence="3" key="2">
    <citation type="submission" date="2015-08" db="UniProtKB">
        <authorList>
            <consortium name="WormBaseParasite"/>
        </authorList>
    </citation>
    <scope>IDENTIFICATION</scope>
</reference>
<evidence type="ECO:0000313" key="2">
    <source>
        <dbReference type="Proteomes" id="UP000035680"/>
    </source>
</evidence>
<dbReference type="AlphaFoldDB" id="A0A0K0F398"/>